<dbReference type="Proteomes" id="UP001497457">
    <property type="component" value="Chromosome 28b"/>
</dbReference>
<evidence type="ECO:0000313" key="2">
    <source>
        <dbReference type="EMBL" id="CAL5013508.1"/>
    </source>
</evidence>
<dbReference type="AlphaFoldDB" id="A0ABC9C4V9"/>
<dbReference type="PANTHER" id="PTHR15852">
    <property type="entry name" value="PLASTID TRANSCRIPTIONALLY ACTIVE PROTEIN"/>
    <property type="match status" value="1"/>
</dbReference>
<dbReference type="Pfam" id="PF23733">
    <property type="entry name" value="GRXCR1-2_C"/>
    <property type="match status" value="1"/>
</dbReference>
<evidence type="ECO:0000256" key="1">
    <source>
        <dbReference type="SAM" id="MobiDB-lite"/>
    </source>
</evidence>
<keyword evidence="3" id="KW-1185">Reference proteome</keyword>
<reference evidence="2 3" key="2">
    <citation type="submission" date="2024-10" db="EMBL/GenBank/DDBJ databases">
        <authorList>
            <person name="Ryan C."/>
        </authorList>
    </citation>
    <scope>NUCLEOTIDE SEQUENCE [LARGE SCALE GENOMIC DNA]</scope>
</reference>
<dbReference type="PANTHER" id="PTHR15852:SF75">
    <property type="entry name" value="ZINC-FINGER DOMAIN-CONTAINING PROTEIN"/>
    <property type="match status" value="1"/>
</dbReference>
<protein>
    <submittedName>
        <fullName evidence="2">Uncharacterized protein</fullName>
    </submittedName>
</protein>
<organism evidence="2 3">
    <name type="scientific">Urochloa decumbens</name>
    <dbReference type="NCBI Taxonomy" id="240449"/>
    <lineage>
        <taxon>Eukaryota</taxon>
        <taxon>Viridiplantae</taxon>
        <taxon>Streptophyta</taxon>
        <taxon>Embryophyta</taxon>
        <taxon>Tracheophyta</taxon>
        <taxon>Spermatophyta</taxon>
        <taxon>Magnoliopsida</taxon>
        <taxon>Liliopsida</taxon>
        <taxon>Poales</taxon>
        <taxon>Poaceae</taxon>
        <taxon>PACMAD clade</taxon>
        <taxon>Panicoideae</taxon>
        <taxon>Panicodae</taxon>
        <taxon>Paniceae</taxon>
        <taxon>Melinidinae</taxon>
        <taxon>Urochloa</taxon>
    </lineage>
</organism>
<feature type="compositionally biased region" description="Pro residues" evidence="1">
    <location>
        <begin position="52"/>
        <end position="62"/>
    </location>
</feature>
<accession>A0ABC9C4V9</accession>
<evidence type="ECO:0000313" key="3">
    <source>
        <dbReference type="Proteomes" id="UP001497457"/>
    </source>
</evidence>
<feature type="region of interest" description="Disordered" evidence="1">
    <location>
        <begin position="44"/>
        <end position="71"/>
    </location>
</feature>
<dbReference type="EMBL" id="OZ075138">
    <property type="protein sequence ID" value="CAL5013508.1"/>
    <property type="molecule type" value="Genomic_DNA"/>
</dbReference>
<reference evidence="3" key="1">
    <citation type="submission" date="2024-06" db="EMBL/GenBank/DDBJ databases">
        <authorList>
            <person name="Ryan C."/>
        </authorList>
    </citation>
    <scope>NUCLEOTIDE SEQUENCE [LARGE SCALE GENOMIC DNA]</scope>
</reference>
<gene>
    <name evidence="2" type="ORF">URODEC1_LOCUS71454</name>
</gene>
<name>A0ABC9C4V9_9POAL</name>
<proteinExistence type="predicted"/>
<sequence>MSERQILSLANFIHKKEAVGGRVGEARAPAWMAQWSTAASLDRWMGPRSCTSPPPWKAPVPAVPQRRRPARRTGRIGCASVPRELGPAAEAEQAALPVFDGDTEEEGVACDACGGAGWMLCDFCKGKKNNVKSDTSRVYRRCPTCKAAGFILCPRCRVYKCITYPESNES</sequence>